<accession>A0ABX0SD77</accession>
<keyword evidence="1" id="KW-1133">Transmembrane helix</keyword>
<dbReference type="EMBL" id="JAAMOZ010000001">
    <property type="protein sequence ID" value="NIH55921.1"/>
    <property type="molecule type" value="Genomic_DNA"/>
</dbReference>
<dbReference type="Proteomes" id="UP000749311">
    <property type="component" value="Unassembled WGS sequence"/>
</dbReference>
<feature type="transmembrane region" description="Helical" evidence="1">
    <location>
        <begin position="17"/>
        <end position="35"/>
    </location>
</feature>
<feature type="transmembrane region" description="Helical" evidence="1">
    <location>
        <begin position="47"/>
        <end position="70"/>
    </location>
</feature>
<proteinExistence type="predicted"/>
<dbReference type="InterPro" id="IPR021385">
    <property type="entry name" value="DUF3017"/>
</dbReference>
<sequence>MSTAAPQPDPRGSLNPWPLLLVLVFFAAGIVLVILRHWRRGSVMMGGSLVFAALLRLVLPSRIAGILAVRHRAFDVALMLGAGVGMMVLGMVVPGTYV</sequence>
<evidence type="ECO:0000313" key="3">
    <source>
        <dbReference type="Proteomes" id="UP000749311"/>
    </source>
</evidence>
<keyword evidence="1" id="KW-0472">Membrane</keyword>
<reference evidence="2 3" key="1">
    <citation type="submission" date="2020-02" db="EMBL/GenBank/DDBJ databases">
        <title>Sequencing the genomes of 1000 actinobacteria strains.</title>
        <authorList>
            <person name="Klenk H.-P."/>
        </authorList>
    </citation>
    <scope>NUCLEOTIDE SEQUENCE [LARGE SCALE GENOMIC DNA]</scope>
    <source>
        <strain evidence="2 3">DSM 19609</strain>
    </source>
</reference>
<keyword evidence="1" id="KW-0812">Transmembrane</keyword>
<comment type="caution">
    <text evidence="2">The sequence shown here is derived from an EMBL/GenBank/DDBJ whole genome shotgun (WGS) entry which is preliminary data.</text>
</comment>
<evidence type="ECO:0000256" key="1">
    <source>
        <dbReference type="SAM" id="Phobius"/>
    </source>
</evidence>
<evidence type="ECO:0008006" key="4">
    <source>
        <dbReference type="Google" id="ProtNLM"/>
    </source>
</evidence>
<gene>
    <name evidence="2" type="ORF">FB473_000566</name>
</gene>
<dbReference type="RefSeq" id="WP_167164650.1">
    <property type="nucleotide sequence ID" value="NZ_BAAAOO010000002.1"/>
</dbReference>
<name>A0ABX0SD77_9ACTN</name>
<feature type="transmembrane region" description="Helical" evidence="1">
    <location>
        <begin position="76"/>
        <end position="97"/>
    </location>
</feature>
<protein>
    <recommendedName>
        <fullName evidence="4">DUF3017 domain-containing protein</fullName>
    </recommendedName>
</protein>
<organism evidence="2 3">
    <name type="scientific">Brooklawnia cerclae</name>
    <dbReference type="NCBI Taxonomy" id="349934"/>
    <lineage>
        <taxon>Bacteria</taxon>
        <taxon>Bacillati</taxon>
        <taxon>Actinomycetota</taxon>
        <taxon>Actinomycetes</taxon>
        <taxon>Propionibacteriales</taxon>
        <taxon>Propionibacteriaceae</taxon>
        <taxon>Brooklawnia</taxon>
    </lineage>
</organism>
<evidence type="ECO:0000313" key="2">
    <source>
        <dbReference type="EMBL" id="NIH55921.1"/>
    </source>
</evidence>
<keyword evidence="3" id="KW-1185">Reference proteome</keyword>
<dbReference type="Pfam" id="PF11222">
    <property type="entry name" value="DUF3017"/>
    <property type="match status" value="1"/>
</dbReference>